<dbReference type="InterPro" id="IPR044548">
    <property type="entry name" value="AF0060_NTP-PPase_MazG-like"/>
</dbReference>
<reference evidence="2" key="1">
    <citation type="submission" date="2008-12" db="EMBL/GenBank/DDBJ databases">
        <title>Annotation of Streptomyces ghanaensis ATCC 14672.</title>
        <authorList>
            <consortium name="The Broad Institute Genome Sequencing Platform"/>
            <consortium name="Broad Institute Microbial Sequencing Center"/>
            <person name="Fischbach M."/>
            <person name="Ward D."/>
            <person name="Young S."/>
            <person name="Kodira C.D."/>
            <person name="Zeng Q."/>
            <person name="Koehrsen M."/>
            <person name="Godfrey P."/>
            <person name="Alvarado L."/>
            <person name="Berlin A.M."/>
            <person name="Borenstein D."/>
            <person name="Chen Z."/>
            <person name="Engels R."/>
            <person name="Freedman E."/>
            <person name="Gellesch M."/>
            <person name="Goldberg J."/>
            <person name="Griggs A."/>
            <person name="Gujja S."/>
            <person name="Heiman D.I."/>
            <person name="Hepburn T.A."/>
            <person name="Howarth C."/>
            <person name="Jen D."/>
            <person name="Larson L."/>
            <person name="Lewis B."/>
            <person name="Mehta T."/>
            <person name="Park D."/>
            <person name="Pearson M."/>
            <person name="Roberts A."/>
            <person name="Saif S."/>
            <person name="Shea T.D."/>
            <person name="Shenoy N."/>
            <person name="Sisk P."/>
            <person name="Stolte C."/>
            <person name="Sykes S.N."/>
            <person name="Walk T."/>
            <person name="White J."/>
            <person name="Yandava C."/>
            <person name="Straight P."/>
            <person name="Clardy J."/>
            <person name="Hung D."/>
            <person name="Kolter R."/>
            <person name="Mekalanos J."/>
            <person name="Walker S."/>
            <person name="Walsh C.T."/>
            <person name="Wieland B.L.C."/>
            <person name="Ilzarbe M."/>
            <person name="Galagan J."/>
            <person name="Nusbaum C."/>
            <person name="Birren B."/>
        </authorList>
    </citation>
    <scope>NUCLEOTIDE SEQUENCE [LARGE SCALE GENOMIC DNA]</scope>
    <source>
        <strain evidence="2">ATCC 14672 / DSM 40746 / JCM 4963 / KCTC 9882 / NRRL B-12104 / FH 1290</strain>
    </source>
</reference>
<dbReference type="eggNOG" id="COG1694">
    <property type="taxonomic scope" value="Bacteria"/>
</dbReference>
<dbReference type="RefSeq" id="WP_004980628.1">
    <property type="nucleotide sequence ID" value="NZ_DS999641.1"/>
</dbReference>
<evidence type="ECO:0008006" key="3">
    <source>
        <dbReference type="Google" id="ProtNLM"/>
    </source>
</evidence>
<dbReference type="Gene3D" id="1.10.287.1080">
    <property type="entry name" value="MazG-like"/>
    <property type="match status" value="1"/>
</dbReference>
<organism evidence="1 2">
    <name type="scientific">Streptomyces viridosporus (strain ATCC 14672 / DSM 40746 / JCM 4963 / KCTC 9882 / NRRL B-12104 / FH 1290)</name>
    <name type="common">Streptomyces ghanaensis</name>
    <dbReference type="NCBI Taxonomy" id="566461"/>
    <lineage>
        <taxon>Bacteria</taxon>
        <taxon>Bacillati</taxon>
        <taxon>Actinomycetota</taxon>
        <taxon>Actinomycetes</taxon>
        <taxon>Kitasatosporales</taxon>
        <taxon>Streptomycetaceae</taxon>
        <taxon>Streptomyces</taxon>
    </lineage>
</organism>
<dbReference type="CDD" id="cd11533">
    <property type="entry name" value="NTP-PPase_Af0060_like"/>
    <property type="match status" value="1"/>
</dbReference>
<dbReference type="AlphaFoldDB" id="D6A4I4"/>
<dbReference type="SUPFAM" id="SSF101386">
    <property type="entry name" value="all-alpha NTP pyrophosphatases"/>
    <property type="match status" value="1"/>
</dbReference>
<name>D6A4I4_STRV1</name>
<dbReference type="Proteomes" id="UP000003824">
    <property type="component" value="Unassembled WGS sequence"/>
</dbReference>
<accession>D6A4I4</accession>
<gene>
    <name evidence="1" type="ORF">SSFG_01078</name>
</gene>
<evidence type="ECO:0000313" key="1">
    <source>
        <dbReference type="EMBL" id="EFE65824.2"/>
    </source>
</evidence>
<protein>
    <recommendedName>
        <fullName evidence="3">NTP pyrophosphohydrolase MazG putative catalytic core domain-containing protein</fullName>
    </recommendedName>
</protein>
<sequence length="110" mass="11963">MISPEQWSTIRDLVAWLNAENGYSPDEISLRILKLSEEVGEAAQAWIGVRGQNPRKGVTHTTTDVADELCDVIVTAAVALASISDDPEEHLRAKLAKIASRPRTPETVTA</sequence>
<evidence type="ECO:0000313" key="2">
    <source>
        <dbReference type="Proteomes" id="UP000003824"/>
    </source>
</evidence>
<proteinExistence type="predicted"/>
<dbReference type="EMBL" id="DS999641">
    <property type="protein sequence ID" value="EFE65824.2"/>
    <property type="molecule type" value="Genomic_DNA"/>
</dbReference>